<comment type="subcellular location">
    <subcellularLocation>
        <location evidence="1">Cell envelope</location>
    </subcellularLocation>
    <subcellularLocation>
        <location evidence="10">Periplasm</location>
    </subcellularLocation>
</comment>
<dbReference type="InterPro" id="IPR048328">
    <property type="entry name" value="Dyp_perox_C"/>
</dbReference>
<evidence type="ECO:0000313" key="14">
    <source>
        <dbReference type="EMBL" id="PHM28714.1"/>
    </source>
</evidence>
<dbReference type="NCBIfam" id="TIGR01412">
    <property type="entry name" value="tat_substr_1"/>
    <property type="match status" value="1"/>
</dbReference>
<feature type="binding site" evidence="8">
    <location>
        <position position="349"/>
    </location>
    <ligand>
        <name>heme b</name>
        <dbReference type="ChEBI" id="CHEBI:60344"/>
    </ligand>
</feature>
<comment type="cofactor">
    <cofactor evidence="8 10">
        <name>heme b</name>
        <dbReference type="ChEBI" id="CHEBI:60344"/>
    </cofactor>
    <text evidence="8 10">Binds 1 heme b (iron(II)-protoporphyrin IX) group non-covalently per subunit.</text>
</comment>
<feature type="binding site" evidence="8">
    <location>
        <position position="331"/>
    </location>
    <ligand>
        <name>heme b</name>
        <dbReference type="ChEBI" id="CHEBI:60344"/>
    </ligand>
</feature>
<feature type="domain" description="Dyp-type peroxidase C-terminal" evidence="13">
    <location>
        <begin position="230"/>
        <end position="410"/>
    </location>
</feature>
<feature type="binding site" evidence="9">
    <location>
        <position position="298"/>
    </location>
    <ligand>
        <name>protoporphyrin IX</name>
        <dbReference type="ChEBI" id="CHEBI:57306"/>
    </ligand>
</feature>
<dbReference type="InterPro" id="IPR048327">
    <property type="entry name" value="Dyp_perox_N"/>
</dbReference>
<keyword evidence="10" id="KW-0574">Periplasm</keyword>
<dbReference type="InterPro" id="IPR006314">
    <property type="entry name" value="Dyp_peroxidase"/>
</dbReference>
<feature type="region of interest" description="Disordered" evidence="11">
    <location>
        <begin position="292"/>
        <end position="343"/>
    </location>
</feature>
<dbReference type="PANTHER" id="PTHR30521:SF4">
    <property type="entry name" value="DEFERROCHELATASE"/>
    <property type="match status" value="1"/>
</dbReference>
<keyword evidence="6 10" id="KW-0560">Oxidoreductase</keyword>
<dbReference type="AlphaFoldDB" id="A0A2D0J2W4"/>
<dbReference type="GO" id="GO:0046872">
    <property type="term" value="F:metal ion binding"/>
    <property type="evidence" value="ECO:0007669"/>
    <property type="project" value="UniProtKB-KW"/>
</dbReference>
<feature type="compositionally biased region" description="Basic and acidic residues" evidence="11">
    <location>
        <begin position="308"/>
        <end position="343"/>
    </location>
</feature>
<sequence>MKHEKNTIPSENESISLSKRTTLKWLGAGSILLSGGTLSLPTMAIPETKTCDNLSRTHTIPYLGKHQAGVITPEQKEAIFLSLNLTVSTLDEVEDVFKRLTQCIARLTQNRQAEKITNDRMPPAESGILGSYLAADDLTMTISLGHSLFDNRFGLTSLKPEKFVAMTAFPNDRLEASWCGGDLLLQLCANSRETVIYALRDVLRQLSGKVAPLWKIDGFLPARDIECKTTPINLFGFKDGTGNADAKDDDLMNSLVWVTKKEPAWIENGSYQAVRLIRFALEFWDRTPLEDQENDFGRHKASGAPMGKQHEHDDPEFNRDPHGDRVLFDSHMRRAEPRTTERHVSKLRRRSYSYSLGLTSTGQLDMGLIFVSFQNDLKKGFIDTQKRLNGEPLERYIKPFGGGYYLVLPGISSKYDYLGESLIRAARALT</sequence>
<evidence type="ECO:0000256" key="9">
    <source>
        <dbReference type="PIRSR" id="PIRSR606313-2"/>
    </source>
</evidence>
<dbReference type="OrthoDB" id="9781066at2"/>
<keyword evidence="4 8" id="KW-0479">Metal-binding</keyword>
<evidence type="ECO:0000256" key="1">
    <source>
        <dbReference type="ARBA" id="ARBA00004196"/>
    </source>
</evidence>
<gene>
    <name evidence="14" type="ORF">Xbud_01311</name>
</gene>
<dbReference type="GO" id="GO:0033212">
    <property type="term" value="P:iron import into cell"/>
    <property type="evidence" value="ECO:0007669"/>
    <property type="project" value="InterPro"/>
</dbReference>
<evidence type="ECO:0000259" key="12">
    <source>
        <dbReference type="Pfam" id="PF04261"/>
    </source>
</evidence>
<proteinExistence type="inferred from homology"/>
<evidence type="ECO:0000256" key="6">
    <source>
        <dbReference type="ARBA" id="ARBA00023002"/>
    </source>
</evidence>
<protein>
    <recommendedName>
        <fullName evidence="10">Deferrochelatase</fullName>
        <ecNumber evidence="10">1.11.1.-</ecNumber>
    </recommendedName>
    <alternativeName>
        <fullName evidence="10">Peroxidase EfeB</fullName>
    </alternativeName>
</protein>
<evidence type="ECO:0000256" key="2">
    <source>
        <dbReference type="ARBA" id="ARBA00022559"/>
    </source>
</evidence>
<dbReference type="EMBL" id="NIBS01000004">
    <property type="protein sequence ID" value="PHM28714.1"/>
    <property type="molecule type" value="Genomic_DNA"/>
</dbReference>
<evidence type="ECO:0000313" key="15">
    <source>
        <dbReference type="Proteomes" id="UP000225833"/>
    </source>
</evidence>
<evidence type="ECO:0000259" key="13">
    <source>
        <dbReference type="Pfam" id="PF20628"/>
    </source>
</evidence>
<feature type="domain" description="Dyp-type peroxidase N-terminal" evidence="12">
    <location>
        <begin position="67"/>
        <end position="219"/>
    </location>
</feature>
<dbReference type="SUPFAM" id="SSF54909">
    <property type="entry name" value="Dimeric alpha+beta barrel"/>
    <property type="match status" value="1"/>
</dbReference>
<dbReference type="InterPro" id="IPR011008">
    <property type="entry name" value="Dimeric_a/b-barrel"/>
</dbReference>
<keyword evidence="7 8" id="KW-0408">Iron</keyword>
<dbReference type="GO" id="GO:0020037">
    <property type="term" value="F:heme binding"/>
    <property type="evidence" value="ECO:0007669"/>
    <property type="project" value="InterPro"/>
</dbReference>
<dbReference type="RefSeq" id="WP_099135287.1">
    <property type="nucleotide sequence ID" value="NZ_CAWNNJ010000108.1"/>
</dbReference>
<evidence type="ECO:0000256" key="4">
    <source>
        <dbReference type="ARBA" id="ARBA00022723"/>
    </source>
</evidence>
<dbReference type="PROSITE" id="PS51404">
    <property type="entry name" value="DYP_PEROXIDASE"/>
    <property type="match status" value="1"/>
</dbReference>
<dbReference type="GO" id="GO:0042597">
    <property type="term" value="C:periplasmic space"/>
    <property type="evidence" value="ECO:0007669"/>
    <property type="project" value="UniProtKB-SubCell"/>
</dbReference>
<dbReference type="NCBIfam" id="TIGR01413">
    <property type="entry name" value="Dyp_perox_fam"/>
    <property type="match status" value="1"/>
</dbReference>
<dbReference type="GO" id="GO:0004601">
    <property type="term" value="F:peroxidase activity"/>
    <property type="evidence" value="ECO:0007669"/>
    <property type="project" value="UniProtKB-KW"/>
</dbReference>
<dbReference type="Pfam" id="PF20628">
    <property type="entry name" value="Dyp_perox_C"/>
    <property type="match status" value="1"/>
</dbReference>
<accession>A0A2D0J2W4</accession>
<name>A0A2D0J2W4_XENBU</name>
<dbReference type="InterPro" id="IPR006313">
    <property type="entry name" value="EfeB/EfeN"/>
</dbReference>
<comment type="caution">
    <text evidence="14">The sequence shown here is derived from an EMBL/GenBank/DDBJ whole genome shotgun (WGS) entry which is preliminary data.</text>
</comment>
<dbReference type="PANTHER" id="PTHR30521">
    <property type="entry name" value="DEFERROCHELATASE/PEROXIDASE"/>
    <property type="match status" value="1"/>
</dbReference>
<evidence type="ECO:0000256" key="7">
    <source>
        <dbReference type="ARBA" id="ARBA00023004"/>
    </source>
</evidence>
<keyword evidence="5" id="KW-0732">Signal</keyword>
<organism evidence="14 15">
    <name type="scientific">Xenorhabdus budapestensis</name>
    <dbReference type="NCBI Taxonomy" id="290110"/>
    <lineage>
        <taxon>Bacteria</taxon>
        <taxon>Pseudomonadati</taxon>
        <taxon>Pseudomonadota</taxon>
        <taxon>Gammaproteobacteria</taxon>
        <taxon>Enterobacterales</taxon>
        <taxon>Morganellaceae</taxon>
        <taxon>Xenorhabdus</taxon>
    </lineage>
</organism>
<dbReference type="GO" id="GO:0005829">
    <property type="term" value="C:cytosol"/>
    <property type="evidence" value="ECO:0007669"/>
    <property type="project" value="TreeGrafter"/>
</dbReference>
<comment type="function">
    <text evidence="10">Involved in the recovery of exogenous heme iron. Extracts iron from heme while preserving the protoporphyrin ring intact.</text>
</comment>
<keyword evidence="3 8" id="KW-0349">Heme</keyword>
<keyword evidence="2 10" id="KW-0575">Peroxidase</keyword>
<dbReference type="GO" id="GO:0030313">
    <property type="term" value="C:cell envelope"/>
    <property type="evidence" value="ECO:0007669"/>
    <property type="project" value="UniProtKB-SubCell"/>
</dbReference>
<evidence type="ECO:0000256" key="5">
    <source>
        <dbReference type="ARBA" id="ARBA00022729"/>
    </source>
</evidence>
<dbReference type="Pfam" id="PF04261">
    <property type="entry name" value="Dyp_perox_N"/>
    <property type="match status" value="1"/>
</dbReference>
<evidence type="ECO:0000256" key="3">
    <source>
        <dbReference type="ARBA" id="ARBA00022617"/>
    </source>
</evidence>
<comment type="similarity">
    <text evidence="10">Belongs to the DyP-type peroxidase family.</text>
</comment>
<dbReference type="EC" id="1.11.1.-" evidence="10"/>
<evidence type="ECO:0000256" key="8">
    <source>
        <dbReference type="PIRSR" id="PIRSR606313-1"/>
    </source>
</evidence>
<evidence type="ECO:0000256" key="11">
    <source>
        <dbReference type="SAM" id="MobiDB-lite"/>
    </source>
</evidence>
<reference evidence="14 15" key="1">
    <citation type="journal article" date="2017" name="Nat. Microbiol.">
        <title>Natural product diversity associated with the nematode symbionts Photorhabdus and Xenorhabdus.</title>
        <authorList>
            <person name="Tobias N.J."/>
            <person name="Wolff H."/>
            <person name="Djahanschiri B."/>
            <person name="Grundmann F."/>
            <person name="Kronenwerth M."/>
            <person name="Shi Y.M."/>
            <person name="Simonyi S."/>
            <person name="Grun P."/>
            <person name="Shapiro-Ilan D."/>
            <person name="Pidot S.J."/>
            <person name="Stinear T.P."/>
            <person name="Ebersberger I."/>
            <person name="Bode H.B."/>
        </authorList>
    </citation>
    <scope>NUCLEOTIDE SEQUENCE [LARGE SCALE GENOMIC DNA]</scope>
    <source>
        <strain evidence="14 15">DSM 16342</strain>
    </source>
</reference>
<dbReference type="Proteomes" id="UP000225833">
    <property type="component" value="Unassembled WGS sequence"/>
</dbReference>
<comment type="subunit">
    <text evidence="10">Homodimer. Part of a ferrous iron transporter composed of EfeU, EfeO and EfeB.</text>
</comment>
<evidence type="ECO:0000256" key="10">
    <source>
        <dbReference type="RuleBase" id="RU365017"/>
    </source>
</evidence>